<sequence>MSSNVGLSTPRGSGTSGYVQRNSAFLKPRDSGYGAPYPPVSGSNGPSFKQRKPDQQILDHDRKRAIEVKVLEERERLEEENERIEEELKKSKGKKKSDDDDDDGDEKKKKKVLSEEEIDERCEELRQRLLRELEEGGSADRADDLRSRRRPGRDGPPRERKQFKSYQVHEQAEAKIQESERLRRALGIRDDWESAETDGRRYAEKESQRQKDLWPVRPRDRERAASQGFRE</sequence>
<evidence type="ECO:0000256" key="1">
    <source>
        <dbReference type="ARBA" id="ARBA00004123"/>
    </source>
</evidence>
<dbReference type="GeneID" id="39600559"/>
<dbReference type="EMBL" id="RCNU01000011">
    <property type="protein sequence ID" value="RWQ92917.1"/>
    <property type="molecule type" value="Genomic_DNA"/>
</dbReference>
<feature type="compositionally biased region" description="Basic and acidic residues" evidence="7">
    <location>
        <begin position="51"/>
        <end position="77"/>
    </location>
</feature>
<comment type="caution">
    <text evidence="9">The sequence shown here is derived from an EMBL/GenBank/DDBJ whole genome shotgun (WGS) entry which is preliminary data.</text>
</comment>
<dbReference type="SMART" id="SM01115">
    <property type="entry name" value="cwf21"/>
    <property type="match status" value="1"/>
</dbReference>
<evidence type="ECO:0000313" key="10">
    <source>
        <dbReference type="Proteomes" id="UP000283841"/>
    </source>
</evidence>
<evidence type="ECO:0000256" key="7">
    <source>
        <dbReference type="SAM" id="MobiDB-lite"/>
    </source>
</evidence>
<feature type="domain" description="CWF21" evidence="8">
    <location>
        <begin position="58"/>
        <end position="134"/>
    </location>
</feature>
<dbReference type="STRING" id="264951.A0A443HM79"/>
<keyword evidence="4" id="KW-0747">Spliceosome</keyword>
<dbReference type="GO" id="GO:0006397">
    <property type="term" value="P:mRNA processing"/>
    <property type="evidence" value="ECO:0007669"/>
    <property type="project" value="UniProtKB-KW"/>
</dbReference>
<evidence type="ECO:0000259" key="8">
    <source>
        <dbReference type="SMART" id="SM01115"/>
    </source>
</evidence>
<gene>
    <name evidence="9" type="ORF">C8Q69DRAFT_476788</name>
</gene>
<feature type="region of interest" description="Disordered" evidence="7">
    <location>
        <begin position="1"/>
        <end position="231"/>
    </location>
</feature>
<organism evidence="9 10">
    <name type="scientific">Byssochlamys spectabilis</name>
    <name type="common">Paecilomyces variotii</name>
    <dbReference type="NCBI Taxonomy" id="264951"/>
    <lineage>
        <taxon>Eukaryota</taxon>
        <taxon>Fungi</taxon>
        <taxon>Dikarya</taxon>
        <taxon>Ascomycota</taxon>
        <taxon>Pezizomycotina</taxon>
        <taxon>Eurotiomycetes</taxon>
        <taxon>Eurotiomycetidae</taxon>
        <taxon>Eurotiales</taxon>
        <taxon>Thermoascaceae</taxon>
        <taxon>Paecilomyces</taxon>
    </lineage>
</organism>
<keyword evidence="6" id="KW-0539">Nucleus</keyword>
<keyword evidence="5" id="KW-0508">mRNA splicing</keyword>
<proteinExistence type="inferred from homology"/>
<dbReference type="InterPro" id="IPR051372">
    <property type="entry name" value="CWC21"/>
</dbReference>
<reference evidence="9 10" key="1">
    <citation type="journal article" date="2018" name="Front. Microbiol.">
        <title>Genomic and genetic insights into a cosmopolitan fungus, Paecilomyces variotii (Eurotiales).</title>
        <authorList>
            <person name="Urquhart A.S."/>
            <person name="Mondo S.J."/>
            <person name="Makela M.R."/>
            <person name="Hane J.K."/>
            <person name="Wiebenga A."/>
            <person name="He G."/>
            <person name="Mihaltcheva S."/>
            <person name="Pangilinan J."/>
            <person name="Lipzen A."/>
            <person name="Barry K."/>
            <person name="de Vries R.P."/>
            <person name="Grigoriev I.V."/>
            <person name="Idnurm A."/>
        </authorList>
    </citation>
    <scope>NUCLEOTIDE SEQUENCE [LARGE SCALE GENOMIC DNA]</scope>
    <source>
        <strain evidence="9 10">CBS 101075</strain>
    </source>
</reference>
<dbReference type="RefSeq" id="XP_028482562.1">
    <property type="nucleotide sequence ID" value="XM_028631282.1"/>
</dbReference>
<evidence type="ECO:0000256" key="4">
    <source>
        <dbReference type="ARBA" id="ARBA00022728"/>
    </source>
</evidence>
<feature type="compositionally biased region" description="Polar residues" evidence="7">
    <location>
        <begin position="1"/>
        <end position="23"/>
    </location>
</feature>
<evidence type="ECO:0000256" key="6">
    <source>
        <dbReference type="ARBA" id="ARBA00023242"/>
    </source>
</evidence>
<dbReference type="Proteomes" id="UP000283841">
    <property type="component" value="Unassembled WGS sequence"/>
</dbReference>
<dbReference type="VEuPathDB" id="FungiDB:C8Q69DRAFT_476788"/>
<protein>
    <submittedName>
        <fullName evidence="9">Pre-mRNA-splicing factor cwc21</fullName>
    </submittedName>
</protein>
<keyword evidence="3" id="KW-0507">mRNA processing</keyword>
<evidence type="ECO:0000313" key="9">
    <source>
        <dbReference type="EMBL" id="RWQ92917.1"/>
    </source>
</evidence>
<accession>A0A443HM79</accession>
<keyword evidence="10" id="KW-1185">Reference proteome</keyword>
<dbReference type="GO" id="GO:0005681">
    <property type="term" value="C:spliceosomal complex"/>
    <property type="evidence" value="ECO:0007669"/>
    <property type="project" value="UniProtKB-KW"/>
</dbReference>
<feature type="compositionally biased region" description="Basic and acidic residues" evidence="7">
    <location>
        <begin position="123"/>
        <end position="162"/>
    </location>
</feature>
<dbReference type="AlphaFoldDB" id="A0A443HM79"/>
<evidence type="ECO:0000256" key="3">
    <source>
        <dbReference type="ARBA" id="ARBA00022664"/>
    </source>
</evidence>
<dbReference type="Pfam" id="PF08312">
    <property type="entry name" value="cwf21"/>
    <property type="match status" value="1"/>
</dbReference>
<dbReference type="GO" id="GO:0008380">
    <property type="term" value="P:RNA splicing"/>
    <property type="evidence" value="ECO:0007669"/>
    <property type="project" value="UniProtKB-KW"/>
</dbReference>
<feature type="compositionally biased region" description="Basic and acidic residues" evidence="7">
    <location>
        <begin position="170"/>
        <end position="231"/>
    </location>
</feature>
<evidence type="ECO:0000256" key="2">
    <source>
        <dbReference type="ARBA" id="ARBA00005954"/>
    </source>
</evidence>
<evidence type="ECO:0000256" key="5">
    <source>
        <dbReference type="ARBA" id="ARBA00023187"/>
    </source>
</evidence>
<dbReference type="PANTHER" id="PTHR36562:SF5">
    <property type="entry name" value="SERINE_ARGININE REPETITIVE MATRIX 2"/>
    <property type="match status" value="1"/>
</dbReference>
<dbReference type="InterPro" id="IPR013170">
    <property type="entry name" value="mRNA_splic_Cwf21_dom"/>
</dbReference>
<comment type="similarity">
    <text evidence="2">Belongs to the CWC21 family.</text>
</comment>
<dbReference type="PANTHER" id="PTHR36562">
    <property type="entry name" value="SERINE/ARGININE REPETITIVE MATRIX 2"/>
    <property type="match status" value="1"/>
</dbReference>
<comment type="subcellular location">
    <subcellularLocation>
        <location evidence="1">Nucleus</location>
    </subcellularLocation>
</comment>
<name>A0A443HM79_BYSSP</name>